<protein>
    <submittedName>
        <fullName evidence="2">2-N-acetylglucosaminyltransferase</fullName>
    </submittedName>
</protein>
<reference evidence="3" key="1">
    <citation type="journal article" date="2019" name="Curr. Biol.">
        <title>Genome Sequence of Striga asiatica Provides Insight into the Evolution of Plant Parasitism.</title>
        <authorList>
            <person name="Yoshida S."/>
            <person name="Kim S."/>
            <person name="Wafula E.K."/>
            <person name="Tanskanen J."/>
            <person name="Kim Y.M."/>
            <person name="Honaas L."/>
            <person name="Yang Z."/>
            <person name="Spallek T."/>
            <person name="Conn C.E."/>
            <person name="Ichihashi Y."/>
            <person name="Cheong K."/>
            <person name="Cui S."/>
            <person name="Der J.P."/>
            <person name="Gundlach H."/>
            <person name="Jiao Y."/>
            <person name="Hori C."/>
            <person name="Ishida J.K."/>
            <person name="Kasahara H."/>
            <person name="Kiba T."/>
            <person name="Kim M.S."/>
            <person name="Koo N."/>
            <person name="Laohavisit A."/>
            <person name="Lee Y.H."/>
            <person name="Lumba S."/>
            <person name="McCourt P."/>
            <person name="Mortimer J.C."/>
            <person name="Mutuku J.M."/>
            <person name="Nomura T."/>
            <person name="Sasaki-Sekimoto Y."/>
            <person name="Seto Y."/>
            <person name="Wang Y."/>
            <person name="Wakatake T."/>
            <person name="Sakakibara H."/>
            <person name="Demura T."/>
            <person name="Yamaguchi S."/>
            <person name="Yoneyama K."/>
            <person name="Manabe R.I."/>
            <person name="Nelson D.C."/>
            <person name="Schulman A.H."/>
            <person name="Timko M.P."/>
            <person name="dePamphilis C.W."/>
            <person name="Choi D."/>
            <person name="Shirasu K."/>
        </authorList>
    </citation>
    <scope>NUCLEOTIDE SEQUENCE [LARGE SCALE GENOMIC DNA]</scope>
    <source>
        <strain evidence="3">cv. UVA1</strain>
    </source>
</reference>
<name>A0A5A7QX88_STRAF</name>
<accession>A0A5A7QX88</accession>
<feature type="region of interest" description="Disordered" evidence="1">
    <location>
        <begin position="1"/>
        <end position="118"/>
    </location>
</feature>
<keyword evidence="3" id="KW-1185">Reference proteome</keyword>
<feature type="compositionally biased region" description="Polar residues" evidence="1">
    <location>
        <begin position="17"/>
        <end position="28"/>
    </location>
</feature>
<dbReference type="GO" id="GO:0016757">
    <property type="term" value="F:glycosyltransferase activity"/>
    <property type="evidence" value="ECO:0007669"/>
    <property type="project" value="UniProtKB-KW"/>
</dbReference>
<evidence type="ECO:0000313" key="3">
    <source>
        <dbReference type="Proteomes" id="UP000325081"/>
    </source>
</evidence>
<organism evidence="2 3">
    <name type="scientific">Striga asiatica</name>
    <name type="common">Asiatic witchweed</name>
    <name type="synonym">Buchnera asiatica</name>
    <dbReference type="NCBI Taxonomy" id="4170"/>
    <lineage>
        <taxon>Eukaryota</taxon>
        <taxon>Viridiplantae</taxon>
        <taxon>Streptophyta</taxon>
        <taxon>Embryophyta</taxon>
        <taxon>Tracheophyta</taxon>
        <taxon>Spermatophyta</taxon>
        <taxon>Magnoliopsida</taxon>
        <taxon>eudicotyledons</taxon>
        <taxon>Gunneridae</taxon>
        <taxon>Pentapetalae</taxon>
        <taxon>asterids</taxon>
        <taxon>lamiids</taxon>
        <taxon>Lamiales</taxon>
        <taxon>Orobanchaceae</taxon>
        <taxon>Buchnereae</taxon>
        <taxon>Striga</taxon>
    </lineage>
</organism>
<evidence type="ECO:0000313" key="2">
    <source>
        <dbReference type="EMBL" id="GER49618.1"/>
    </source>
</evidence>
<proteinExistence type="predicted"/>
<evidence type="ECO:0000256" key="1">
    <source>
        <dbReference type="SAM" id="MobiDB-lite"/>
    </source>
</evidence>
<sequence>MTARTGSGPWRWRCSDSRITPSQSNISAWSARDEAETSTTAGLPAAAREAAAAEEEKVEWVRERGKRDGAAREEKERELERLGGKRNMVEAAMDSVKQSREHGVLSMSVQTSSFLQPT</sequence>
<keyword evidence="2" id="KW-0808">Transferase</keyword>
<dbReference type="EMBL" id="BKCP01008737">
    <property type="protein sequence ID" value="GER49618.1"/>
    <property type="molecule type" value="Genomic_DNA"/>
</dbReference>
<keyword evidence="2" id="KW-0328">Glycosyltransferase</keyword>
<feature type="compositionally biased region" description="Polar residues" evidence="1">
    <location>
        <begin position="107"/>
        <end position="118"/>
    </location>
</feature>
<comment type="caution">
    <text evidence="2">The sequence shown here is derived from an EMBL/GenBank/DDBJ whole genome shotgun (WGS) entry which is preliminary data.</text>
</comment>
<feature type="compositionally biased region" description="Basic and acidic residues" evidence="1">
    <location>
        <begin position="54"/>
        <end position="83"/>
    </location>
</feature>
<gene>
    <name evidence="2" type="ORF">STAS_26879</name>
</gene>
<dbReference type="Proteomes" id="UP000325081">
    <property type="component" value="Unassembled WGS sequence"/>
</dbReference>
<dbReference type="AlphaFoldDB" id="A0A5A7QX88"/>